<reference evidence="1 2" key="1">
    <citation type="submission" date="2019-07" db="EMBL/GenBank/DDBJ databases">
        <title>Whole genome shotgun sequence of Empedobacter brevis NBRC 14943.</title>
        <authorList>
            <person name="Hosoyama A."/>
            <person name="Uohara A."/>
            <person name="Ohji S."/>
            <person name="Ichikawa N."/>
        </authorList>
    </citation>
    <scope>NUCLEOTIDE SEQUENCE [LARGE SCALE GENOMIC DNA]</scope>
    <source>
        <strain evidence="1 2">NBRC 14943</strain>
    </source>
</reference>
<evidence type="ECO:0000313" key="1">
    <source>
        <dbReference type="EMBL" id="GEM52690.1"/>
    </source>
</evidence>
<evidence type="ECO:0000313" key="2">
    <source>
        <dbReference type="Proteomes" id="UP000321245"/>
    </source>
</evidence>
<dbReference type="EMBL" id="BJXC01000018">
    <property type="protein sequence ID" value="GEM52690.1"/>
    <property type="molecule type" value="Genomic_DNA"/>
</dbReference>
<name>A0A511NIP7_9FLAO</name>
<keyword evidence="2" id="KW-1185">Reference proteome</keyword>
<protein>
    <submittedName>
        <fullName evidence="1">Uncharacterized protein</fullName>
    </submittedName>
</protein>
<gene>
    <name evidence="1" type="ORF">EB1_24800</name>
</gene>
<proteinExistence type="predicted"/>
<comment type="caution">
    <text evidence="1">The sequence shown here is derived from an EMBL/GenBank/DDBJ whole genome shotgun (WGS) entry which is preliminary data.</text>
</comment>
<organism evidence="1 2">
    <name type="scientific">Empedobacter brevis NBRC 14943 = ATCC 43319</name>
    <dbReference type="NCBI Taxonomy" id="1218108"/>
    <lineage>
        <taxon>Bacteria</taxon>
        <taxon>Pseudomonadati</taxon>
        <taxon>Bacteroidota</taxon>
        <taxon>Flavobacteriia</taxon>
        <taxon>Flavobacteriales</taxon>
        <taxon>Weeksellaceae</taxon>
        <taxon>Empedobacter</taxon>
    </lineage>
</organism>
<accession>A0A511NIP7</accession>
<dbReference type="RefSeq" id="WP_146810647.1">
    <property type="nucleotide sequence ID" value="NZ_BJXC01000018.1"/>
</dbReference>
<dbReference type="AlphaFoldDB" id="A0A511NIP7"/>
<dbReference type="Proteomes" id="UP000321245">
    <property type="component" value="Unassembled WGS sequence"/>
</dbReference>
<sequence>MNSTEKNNDNQPGLICPAPECNFKMKFTMKDLLMKKEIVCPSCGLTLEMNVPVEMKKHLQEISLAEEMVKESSNFSR</sequence>